<dbReference type="Pfam" id="PF07890">
    <property type="entry name" value="Rrp15p"/>
    <property type="match status" value="1"/>
</dbReference>
<comment type="similarity">
    <text evidence="1">Belongs to the RRP15 family.</text>
</comment>
<evidence type="ECO:0000256" key="2">
    <source>
        <dbReference type="ARBA" id="ARBA00017475"/>
    </source>
</evidence>
<dbReference type="OrthoDB" id="20949at2759"/>
<dbReference type="GO" id="GO:0000470">
    <property type="term" value="P:maturation of LSU-rRNA"/>
    <property type="evidence" value="ECO:0007669"/>
    <property type="project" value="TreeGrafter"/>
</dbReference>
<dbReference type="PANTHER" id="PTHR13245:SF14">
    <property type="entry name" value="RRP15-LIKE PROTEIN"/>
    <property type="match status" value="1"/>
</dbReference>
<evidence type="ECO:0000313" key="5">
    <source>
        <dbReference type="EMBL" id="CAB3397606.1"/>
    </source>
</evidence>
<dbReference type="AlphaFoldDB" id="A0A8S1EA15"/>
<feature type="coiled-coil region" evidence="3">
    <location>
        <begin position="53"/>
        <end position="80"/>
    </location>
</feature>
<feature type="compositionally biased region" description="Basic and acidic residues" evidence="4">
    <location>
        <begin position="1"/>
        <end position="11"/>
    </location>
</feature>
<feature type="compositionally biased region" description="Acidic residues" evidence="4">
    <location>
        <begin position="12"/>
        <end position="34"/>
    </location>
</feature>
<dbReference type="InterPro" id="IPR012459">
    <property type="entry name" value="Rrp15"/>
</dbReference>
<feature type="region of interest" description="Disordered" evidence="4">
    <location>
        <begin position="121"/>
        <end position="186"/>
    </location>
</feature>
<keyword evidence="3" id="KW-0175">Coiled coil</keyword>
<evidence type="ECO:0000313" key="6">
    <source>
        <dbReference type="Proteomes" id="UP000494206"/>
    </source>
</evidence>
<feature type="compositionally biased region" description="Basic and acidic residues" evidence="4">
    <location>
        <begin position="129"/>
        <end position="151"/>
    </location>
</feature>
<gene>
    <name evidence="5" type="ORF">CBOVIS_LOCUS993</name>
</gene>
<reference evidence="5 6" key="1">
    <citation type="submission" date="2020-04" db="EMBL/GenBank/DDBJ databases">
        <authorList>
            <person name="Laetsch R D."/>
            <person name="Stevens L."/>
            <person name="Kumar S."/>
            <person name="Blaxter L. M."/>
        </authorList>
    </citation>
    <scope>NUCLEOTIDE SEQUENCE [LARGE SCALE GENOMIC DNA]</scope>
</reference>
<dbReference type="GO" id="GO:0000460">
    <property type="term" value="P:maturation of 5.8S rRNA"/>
    <property type="evidence" value="ECO:0007669"/>
    <property type="project" value="TreeGrafter"/>
</dbReference>
<sequence length="186" mass="21520">MAVRGQDRLIITEDDSDNEREISDVEEDSDDEGVEGTSAHSLNAEETVEFPAIQKKKKVVKKLTRKEQSLKRSLREYRIKLALIKPDITTNREKERILRRTATKGVVQLFNAVADRQKTMSEAVKNKMSAKERKEARERFDGRNFDPEKFADYGYGNPKTEVKNEEDENMEIGEEQIDDTNYSDED</sequence>
<feature type="region of interest" description="Disordered" evidence="4">
    <location>
        <begin position="1"/>
        <end position="46"/>
    </location>
</feature>
<evidence type="ECO:0000256" key="3">
    <source>
        <dbReference type="SAM" id="Coils"/>
    </source>
</evidence>
<proteinExistence type="inferred from homology"/>
<name>A0A8S1EA15_9PELO</name>
<feature type="compositionally biased region" description="Acidic residues" evidence="4">
    <location>
        <begin position="164"/>
        <end position="186"/>
    </location>
</feature>
<dbReference type="EMBL" id="CADEPM010000001">
    <property type="protein sequence ID" value="CAB3397606.1"/>
    <property type="molecule type" value="Genomic_DNA"/>
</dbReference>
<evidence type="ECO:0000256" key="4">
    <source>
        <dbReference type="SAM" id="MobiDB-lite"/>
    </source>
</evidence>
<comment type="caution">
    <text evidence="5">The sequence shown here is derived from an EMBL/GenBank/DDBJ whole genome shotgun (WGS) entry which is preliminary data.</text>
</comment>
<accession>A0A8S1EA15</accession>
<organism evidence="5 6">
    <name type="scientific">Caenorhabditis bovis</name>
    <dbReference type="NCBI Taxonomy" id="2654633"/>
    <lineage>
        <taxon>Eukaryota</taxon>
        <taxon>Metazoa</taxon>
        <taxon>Ecdysozoa</taxon>
        <taxon>Nematoda</taxon>
        <taxon>Chromadorea</taxon>
        <taxon>Rhabditida</taxon>
        <taxon>Rhabditina</taxon>
        <taxon>Rhabditomorpha</taxon>
        <taxon>Rhabditoidea</taxon>
        <taxon>Rhabditidae</taxon>
        <taxon>Peloderinae</taxon>
        <taxon>Caenorhabditis</taxon>
    </lineage>
</organism>
<dbReference type="GO" id="GO:0030687">
    <property type="term" value="C:preribosome, large subunit precursor"/>
    <property type="evidence" value="ECO:0007669"/>
    <property type="project" value="TreeGrafter"/>
</dbReference>
<dbReference type="PANTHER" id="PTHR13245">
    <property type="entry name" value="RRP15-LIKE PROTEIN"/>
    <property type="match status" value="1"/>
</dbReference>
<evidence type="ECO:0000256" key="1">
    <source>
        <dbReference type="ARBA" id="ARBA00007462"/>
    </source>
</evidence>
<protein>
    <recommendedName>
        <fullName evidence="2">RRP15-like protein</fullName>
    </recommendedName>
</protein>
<keyword evidence="6" id="KW-1185">Reference proteome</keyword>
<dbReference type="Proteomes" id="UP000494206">
    <property type="component" value="Unassembled WGS sequence"/>
</dbReference>